<keyword evidence="3" id="KW-1185">Reference proteome</keyword>
<evidence type="ECO:0000313" key="2">
    <source>
        <dbReference type="EMBL" id="KAK7313185.1"/>
    </source>
</evidence>
<accession>A0AAN9K928</accession>
<evidence type="ECO:0000256" key="1">
    <source>
        <dbReference type="SAM" id="SignalP"/>
    </source>
</evidence>
<proteinExistence type="predicted"/>
<keyword evidence="1" id="KW-0732">Signal</keyword>
<reference evidence="2 3" key="1">
    <citation type="submission" date="2024-01" db="EMBL/GenBank/DDBJ databases">
        <title>The genomes of 5 underutilized Papilionoideae crops provide insights into root nodulation and disease resistanc.</title>
        <authorList>
            <person name="Jiang F."/>
        </authorList>
    </citation>
    <scope>NUCLEOTIDE SEQUENCE [LARGE SCALE GENOMIC DNA]</scope>
    <source>
        <strain evidence="2">LVBAO_FW01</strain>
        <tissue evidence="2">Leaves</tissue>
    </source>
</reference>
<dbReference type="EMBL" id="JAYMYQ010000009">
    <property type="protein sequence ID" value="KAK7313185.1"/>
    <property type="molecule type" value="Genomic_DNA"/>
</dbReference>
<gene>
    <name evidence="2" type="ORF">VNO77_37673</name>
</gene>
<dbReference type="Proteomes" id="UP001367508">
    <property type="component" value="Unassembled WGS sequence"/>
</dbReference>
<name>A0AAN9K928_CANGL</name>
<dbReference type="AlphaFoldDB" id="A0AAN9K928"/>
<feature type="chain" id="PRO_5043002960" evidence="1">
    <location>
        <begin position="17"/>
        <end position="157"/>
    </location>
</feature>
<organism evidence="2 3">
    <name type="scientific">Canavalia gladiata</name>
    <name type="common">Sword bean</name>
    <name type="synonym">Dolichos gladiatus</name>
    <dbReference type="NCBI Taxonomy" id="3824"/>
    <lineage>
        <taxon>Eukaryota</taxon>
        <taxon>Viridiplantae</taxon>
        <taxon>Streptophyta</taxon>
        <taxon>Embryophyta</taxon>
        <taxon>Tracheophyta</taxon>
        <taxon>Spermatophyta</taxon>
        <taxon>Magnoliopsida</taxon>
        <taxon>eudicotyledons</taxon>
        <taxon>Gunneridae</taxon>
        <taxon>Pentapetalae</taxon>
        <taxon>rosids</taxon>
        <taxon>fabids</taxon>
        <taxon>Fabales</taxon>
        <taxon>Fabaceae</taxon>
        <taxon>Papilionoideae</taxon>
        <taxon>50 kb inversion clade</taxon>
        <taxon>NPAAA clade</taxon>
        <taxon>indigoferoid/millettioid clade</taxon>
        <taxon>Phaseoleae</taxon>
        <taxon>Canavalia</taxon>
    </lineage>
</organism>
<feature type="signal peptide" evidence="1">
    <location>
        <begin position="1"/>
        <end position="16"/>
    </location>
</feature>
<sequence length="157" mass="17780">MGLTPIVLMILKWAWLEVKIHWDSPYPNNRALVIKQSKGTACDSWSFPLHFLWDIVNGAVTNLACVKNGGKTRRRNLLLEEKRRFWSTDLFNGRTPDLLGCLESPSNYFSSVLLAYFFSPLDSILFSTSKLSLTAPPLNFPQKSVKKPLKASLLPLL</sequence>
<protein>
    <submittedName>
        <fullName evidence="2">Uncharacterized protein</fullName>
    </submittedName>
</protein>
<comment type="caution">
    <text evidence="2">The sequence shown here is derived from an EMBL/GenBank/DDBJ whole genome shotgun (WGS) entry which is preliminary data.</text>
</comment>
<evidence type="ECO:0000313" key="3">
    <source>
        <dbReference type="Proteomes" id="UP001367508"/>
    </source>
</evidence>